<gene>
    <name evidence="2" type="ORF">SD77_2163</name>
</gene>
<dbReference type="Proteomes" id="UP000031982">
    <property type="component" value="Unassembled WGS sequence"/>
</dbReference>
<protein>
    <recommendedName>
        <fullName evidence="4">YceG-like family protein</fullName>
    </recommendedName>
</protein>
<accession>A0ABR5AYA4</accession>
<organism evidence="2 3">
    <name type="scientific">Bacillus badius</name>
    <dbReference type="NCBI Taxonomy" id="1455"/>
    <lineage>
        <taxon>Bacteria</taxon>
        <taxon>Bacillati</taxon>
        <taxon>Bacillota</taxon>
        <taxon>Bacilli</taxon>
        <taxon>Bacillales</taxon>
        <taxon>Bacillaceae</taxon>
        <taxon>Pseudobacillus</taxon>
    </lineage>
</organism>
<dbReference type="RefSeq" id="WP_052475126.1">
    <property type="nucleotide sequence ID" value="NZ_JARTHD010000004.1"/>
</dbReference>
<reference evidence="2 3" key="1">
    <citation type="submission" date="2015-01" db="EMBL/GenBank/DDBJ databases">
        <title>Genome Assembly of Bacillus badius MTCC 1458.</title>
        <authorList>
            <person name="Verma A."/>
            <person name="Khatri I."/>
            <person name="Mual P."/>
            <person name="Subramanian S."/>
            <person name="Krishnamurthi S."/>
        </authorList>
    </citation>
    <scope>NUCLEOTIDE SEQUENCE [LARGE SCALE GENOMIC DNA]</scope>
    <source>
        <strain evidence="2 3">MTCC 1458</strain>
    </source>
</reference>
<feature type="compositionally biased region" description="Polar residues" evidence="1">
    <location>
        <begin position="72"/>
        <end position="81"/>
    </location>
</feature>
<proteinExistence type="predicted"/>
<sequence>MNQQTMRAFAFGLLAAALALFIYTQATGFSSLSETAMIKQLEKEQYVVLTSAQAAKQKQENEKLQQKLSQLTAENGKQAPQRTKEKTSAKKKKSYTLHIKSGMSSSEAGQLLEKAGIIEDSQAFNDYLTENGYAEKLQLGEHTVHQSMSMKEIAIVLTTK</sequence>
<comment type="caution">
    <text evidence="2">The sequence shown here is derived from an EMBL/GenBank/DDBJ whole genome shotgun (WGS) entry which is preliminary data.</text>
</comment>
<keyword evidence="3" id="KW-1185">Reference proteome</keyword>
<dbReference type="EMBL" id="JXLP01000002">
    <property type="protein sequence ID" value="KIL79709.1"/>
    <property type="molecule type" value="Genomic_DNA"/>
</dbReference>
<evidence type="ECO:0008006" key="4">
    <source>
        <dbReference type="Google" id="ProtNLM"/>
    </source>
</evidence>
<evidence type="ECO:0000256" key="1">
    <source>
        <dbReference type="SAM" id="MobiDB-lite"/>
    </source>
</evidence>
<name>A0ABR5AYA4_BACBA</name>
<evidence type="ECO:0000313" key="3">
    <source>
        <dbReference type="Proteomes" id="UP000031982"/>
    </source>
</evidence>
<feature type="region of interest" description="Disordered" evidence="1">
    <location>
        <begin position="71"/>
        <end position="92"/>
    </location>
</feature>
<evidence type="ECO:0000313" key="2">
    <source>
        <dbReference type="EMBL" id="KIL79709.1"/>
    </source>
</evidence>
<dbReference type="Gene3D" id="3.30.1490.480">
    <property type="entry name" value="Endolytic murein transglycosylase"/>
    <property type="match status" value="1"/>
</dbReference>